<dbReference type="Pfam" id="PF00201">
    <property type="entry name" value="UDPGT"/>
    <property type="match status" value="1"/>
</dbReference>
<gene>
    <name evidence="7" type="primary">DcT128</name>
    <name evidence="8" type="synonym">DcCHGT6-A</name>
    <name evidence="8" type="synonym">T128-A</name>
</gene>
<dbReference type="PROSITE" id="PS00375">
    <property type="entry name" value="UDPGT"/>
    <property type="match status" value="1"/>
</dbReference>
<proteinExistence type="evidence at transcript level"/>
<sequence length="489" mass="55252">MGTEPQRLHVVFFPLMAAGHMIPTLDIAKLFAAHHVKTTIVTTPLNAPTFLKPLQSYTNIGPPIDVQVIPFPAKEAGLPEGVENFEHFTSDEMSLKFLKAAELLEEPLIQVLERCNPKADCLVADMLLPFATEVAAKFDIPRLVFHGSCCFALSVMDAFIKYQPHKDVSNDDEEFVIPHLPHEIKITRMQLNEGVKQNKQDTMWMDVLGRALESEIKSYGVIVNSFYELEPEYADFYRKVMGRKTWQIGPVSLCNRENEAKFQRGKDSSIDENACLKWLDSKKPNSVIYVCFGSLTEVSLLQLHEIAKGLEASEQNFVWVIRRSNTNGEETEDIFPKGFEERTKGKGLIIRGWAPQVLILDHEAVGGFVTHCGWNSTLEGISCGVPMVTWPAFAEQFYIEKLVTEILKTGIPVGSKHWNRTIECNVKWEDIKEVVRRLMVEEEGMEIRSRALKLKNMARKAIDEGGSSYVELTSLIQELSNCKLNSNGF</sequence>
<dbReference type="PANTHER" id="PTHR48047">
    <property type="entry name" value="GLYCOSYLTRANSFERASE"/>
    <property type="match status" value="1"/>
</dbReference>
<dbReference type="CAZy" id="GT1">
    <property type="family name" value="Glycosyltransferase Family 1"/>
</dbReference>
<dbReference type="InterPro" id="IPR002213">
    <property type="entry name" value="UDP_glucos_trans"/>
</dbReference>
<evidence type="ECO:0000313" key="8">
    <source>
        <dbReference type="EMBL" id="BBQ05021.1"/>
    </source>
</evidence>
<evidence type="ECO:0000256" key="2">
    <source>
        <dbReference type="ARBA" id="ARBA00009995"/>
    </source>
</evidence>
<evidence type="ECO:0000256" key="4">
    <source>
        <dbReference type="ARBA" id="ARBA00022679"/>
    </source>
</evidence>
<dbReference type="EC" id="2.4.1.-" evidence="6"/>
<dbReference type="GO" id="GO:0016135">
    <property type="term" value="P:saponin biosynthetic process"/>
    <property type="evidence" value="ECO:0007669"/>
    <property type="project" value="UniProtKB-ARBA"/>
</dbReference>
<dbReference type="AlphaFoldDB" id="A7M6I9"/>
<dbReference type="FunFam" id="3.40.50.2000:FF:000047">
    <property type="entry name" value="Glycosyltransferase"/>
    <property type="match status" value="1"/>
</dbReference>
<comment type="similarity">
    <text evidence="2 5">Belongs to the UDP-glycosyltransferase family.</text>
</comment>
<evidence type="ECO:0000256" key="5">
    <source>
        <dbReference type="RuleBase" id="RU003718"/>
    </source>
</evidence>
<dbReference type="GO" id="GO:0016104">
    <property type="term" value="P:triterpenoid biosynthetic process"/>
    <property type="evidence" value="ECO:0007669"/>
    <property type="project" value="UniProtKB-ARBA"/>
</dbReference>
<dbReference type="GO" id="GO:0035251">
    <property type="term" value="F:UDP-glucosyltransferase activity"/>
    <property type="evidence" value="ECO:0007669"/>
    <property type="project" value="TreeGrafter"/>
</dbReference>
<organism evidence="7">
    <name type="scientific">Dianthus caryophyllus</name>
    <name type="common">Carnation</name>
    <name type="synonym">Clove pink</name>
    <dbReference type="NCBI Taxonomy" id="3570"/>
    <lineage>
        <taxon>Eukaryota</taxon>
        <taxon>Viridiplantae</taxon>
        <taxon>Streptophyta</taxon>
        <taxon>Embryophyta</taxon>
        <taxon>Tracheophyta</taxon>
        <taxon>Spermatophyta</taxon>
        <taxon>Magnoliopsida</taxon>
        <taxon>eudicotyledons</taxon>
        <taxon>Gunneridae</taxon>
        <taxon>Pentapetalae</taxon>
        <taxon>Caryophyllales</taxon>
        <taxon>Caryophyllaceae</taxon>
        <taxon>Caryophylleae</taxon>
        <taxon>Dianthus</taxon>
    </lineage>
</organism>
<dbReference type="FunFam" id="3.40.50.2000:FF:000071">
    <property type="entry name" value="Glycosyltransferase"/>
    <property type="match status" value="1"/>
</dbReference>
<dbReference type="EMBL" id="AB294387">
    <property type="protein sequence ID" value="BAF75887.1"/>
    <property type="molecule type" value="mRNA"/>
</dbReference>
<dbReference type="Gene3D" id="3.40.50.2000">
    <property type="entry name" value="Glycogen Phosphorylase B"/>
    <property type="match status" value="2"/>
</dbReference>
<keyword evidence="3 5" id="KW-0328">Glycosyltransferase</keyword>
<comment type="pathway">
    <text evidence="1">Secondary metabolite biosynthesis; terpenoid biosynthesis.</text>
</comment>
<evidence type="ECO:0000256" key="3">
    <source>
        <dbReference type="ARBA" id="ARBA00022676"/>
    </source>
</evidence>
<protein>
    <recommendedName>
        <fullName evidence="6">Glycosyltransferase</fullName>
        <ecNumber evidence="6">2.4.1.-</ecNumber>
    </recommendedName>
</protein>
<evidence type="ECO:0000256" key="6">
    <source>
        <dbReference type="RuleBase" id="RU362057"/>
    </source>
</evidence>
<reference evidence="8" key="2">
    <citation type="submission" date="2019-12" db="EMBL/GenBank/DDBJ databases">
        <title>Analysis of mechanism of flower color mutations in bud-sported carnation cultivars.</title>
        <authorList>
            <person name="Morimoto H."/>
            <person name="Narumi-Kawasaki T."/>
            <person name="Takamura T."/>
            <person name="Fukai S."/>
        </authorList>
    </citation>
    <scope>NUCLEOTIDE SEQUENCE</scope>
    <source>
        <tissue evidence="8">Petal</tissue>
    </source>
</reference>
<name>A7M6I9_DIACA</name>
<accession>A7M6I9</accession>
<dbReference type="PANTHER" id="PTHR48047:SF45">
    <property type="entry name" value="SCOPOLETIN GLUCOSYLTRANSFERASE-LIKE"/>
    <property type="match status" value="1"/>
</dbReference>
<dbReference type="EMBL" id="LC512521">
    <property type="protein sequence ID" value="BBQ05021.1"/>
    <property type="molecule type" value="Genomic_DNA"/>
</dbReference>
<evidence type="ECO:0000313" key="7">
    <source>
        <dbReference type="EMBL" id="BAF75887.1"/>
    </source>
</evidence>
<dbReference type="CDD" id="cd03784">
    <property type="entry name" value="GT1_Gtf-like"/>
    <property type="match status" value="1"/>
</dbReference>
<reference evidence="7" key="1">
    <citation type="journal article" date="2011" name="Plant Biotechnol. (Sheffield)">
        <title>Isolation of cDNAs encoding tetrahydroxychalcone 2'-glucosyltransferase activity from carnation, cyclamen, and catharanthus.</title>
        <authorList>
            <person name="Togami J."/>
            <person name="Okuhara H."/>
            <person name="Nakamura N."/>
            <person name="Ishiguro K."/>
            <person name="Hirose C."/>
            <person name="Ochiai M."/>
            <person name="Fukui Y."/>
            <person name="Yamaguchi M."/>
            <person name="Tanaka Y."/>
        </authorList>
    </citation>
    <scope>NUCLEOTIDE SEQUENCE</scope>
</reference>
<dbReference type="InterPro" id="IPR035595">
    <property type="entry name" value="UDP_glycos_trans_CS"/>
</dbReference>
<keyword evidence="4 5" id="KW-0808">Transferase</keyword>
<dbReference type="SUPFAM" id="SSF53756">
    <property type="entry name" value="UDP-Glycosyltransferase/glycogen phosphorylase"/>
    <property type="match status" value="1"/>
</dbReference>
<evidence type="ECO:0000256" key="1">
    <source>
        <dbReference type="ARBA" id="ARBA00004721"/>
    </source>
</evidence>